<dbReference type="AlphaFoldDB" id="A0A8S9U2X4"/>
<gene>
    <name evidence="1" type="ORF">GN958_ATG18278</name>
</gene>
<name>A0A8S9U2X4_PHYIN</name>
<dbReference type="Proteomes" id="UP000704712">
    <property type="component" value="Unassembled WGS sequence"/>
</dbReference>
<accession>A0A8S9U2X4</accession>
<dbReference type="InterPro" id="IPR032675">
    <property type="entry name" value="LRR_dom_sf"/>
</dbReference>
<protein>
    <submittedName>
        <fullName evidence="1">Uncharacterized protein</fullName>
    </submittedName>
</protein>
<organism evidence="1 2">
    <name type="scientific">Phytophthora infestans</name>
    <name type="common">Potato late blight agent</name>
    <name type="synonym">Botrytis infestans</name>
    <dbReference type="NCBI Taxonomy" id="4787"/>
    <lineage>
        <taxon>Eukaryota</taxon>
        <taxon>Sar</taxon>
        <taxon>Stramenopiles</taxon>
        <taxon>Oomycota</taxon>
        <taxon>Peronosporomycetes</taxon>
        <taxon>Peronosporales</taxon>
        <taxon>Peronosporaceae</taxon>
        <taxon>Phytophthora</taxon>
    </lineage>
</organism>
<proteinExistence type="predicted"/>
<comment type="caution">
    <text evidence="1">The sequence shown here is derived from an EMBL/GenBank/DDBJ whole genome shotgun (WGS) entry which is preliminary data.</text>
</comment>
<sequence>MEVPPHIQRFRQLREVFVYNTTLVEWNASAALSSIHHPKWGSVTIARSNMTDGVLPLGLQSPEFPHTVFGVYLVETNLRSLPDDLDSKWPSCAVYIENSLLTAVPPSLMRLRPQTLSLDGNPIQAVPRELFEIGIIQYTSLSRTLLRELPQNVSFLLSYATQLELMDTRISFFGRG</sequence>
<reference evidence="1" key="1">
    <citation type="submission" date="2020-03" db="EMBL/GenBank/DDBJ databases">
        <title>Hybrid Assembly of Korean Phytophthora infestans isolates.</title>
        <authorList>
            <person name="Prokchorchik M."/>
            <person name="Lee Y."/>
            <person name="Seo J."/>
            <person name="Cho J.-H."/>
            <person name="Park Y.-E."/>
            <person name="Jang D.-C."/>
            <person name="Im J.-S."/>
            <person name="Choi J.-G."/>
            <person name="Park H.-J."/>
            <person name="Lee G.-B."/>
            <person name="Lee Y.-G."/>
            <person name="Hong S.-Y."/>
            <person name="Cho K."/>
            <person name="Sohn K.H."/>
        </authorList>
    </citation>
    <scope>NUCLEOTIDE SEQUENCE</scope>
    <source>
        <strain evidence="1">KR_2_A2</strain>
    </source>
</reference>
<dbReference type="EMBL" id="JAACNO010002535">
    <property type="protein sequence ID" value="KAF4132548.1"/>
    <property type="molecule type" value="Genomic_DNA"/>
</dbReference>
<evidence type="ECO:0000313" key="1">
    <source>
        <dbReference type="EMBL" id="KAF4132548.1"/>
    </source>
</evidence>
<evidence type="ECO:0000313" key="2">
    <source>
        <dbReference type="Proteomes" id="UP000704712"/>
    </source>
</evidence>
<dbReference type="Gene3D" id="3.80.10.10">
    <property type="entry name" value="Ribonuclease Inhibitor"/>
    <property type="match status" value="1"/>
</dbReference>